<dbReference type="AlphaFoldDB" id="A0A0C9WUH0"/>
<reference evidence="2" key="2">
    <citation type="submission" date="2015-01" db="EMBL/GenBank/DDBJ databases">
        <title>Evolutionary Origins and Diversification of the Mycorrhizal Mutualists.</title>
        <authorList>
            <consortium name="DOE Joint Genome Institute"/>
            <consortium name="Mycorrhizal Genomics Consortium"/>
            <person name="Kohler A."/>
            <person name="Kuo A."/>
            <person name="Nagy L.G."/>
            <person name="Floudas D."/>
            <person name="Copeland A."/>
            <person name="Barry K.W."/>
            <person name="Cichocki N."/>
            <person name="Veneault-Fourrey C."/>
            <person name="LaButti K."/>
            <person name="Lindquist E.A."/>
            <person name="Lipzen A."/>
            <person name="Lundell T."/>
            <person name="Morin E."/>
            <person name="Murat C."/>
            <person name="Riley R."/>
            <person name="Ohm R."/>
            <person name="Sun H."/>
            <person name="Tunlid A."/>
            <person name="Henrissat B."/>
            <person name="Grigoriev I.V."/>
            <person name="Hibbett D.S."/>
            <person name="Martin F."/>
        </authorList>
    </citation>
    <scope>NUCLEOTIDE SEQUENCE [LARGE SCALE GENOMIC DNA]</scope>
    <source>
        <strain evidence="2">LaAM-08-1</strain>
    </source>
</reference>
<evidence type="ECO:0000313" key="2">
    <source>
        <dbReference type="Proteomes" id="UP000054477"/>
    </source>
</evidence>
<name>A0A0C9WUH0_9AGAR</name>
<reference evidence="1 2" key="1">
    <citation type="submission" date="2014-04" db="EMBL/GenBank/DDBJ databases">
        <authorList>
            <consortium name="DOE Joint Genome Institute"/>
            <person name="Kuo A."/>
            <person name="Kohler A."/>
            <person name="Nagy L.G."/>
            <person name="Floudas D."/>
            <person name="Copeland A."/>
            <person name="Barry K.W."/>
            <person name="Cichocki N."/>
            <person name="Veneault-Fourrey C."/>
            <person name="LaButti K."/>
            <person name="Lindquist E.A."/>
            <person name="Lipzen A."/>
            <person name="Lundell T."/>
            <person name="Morin E."/>
            <person name="Murat C."/>
            <person name="Sun H."/>
            <person name="Tunlid A."/>
            <person name="Henrissat B."/>
            <person name="Grigoriev I.V."/>
            <person name="Hibbett D.S."/>
            <person name="Martin F."/>
            <person name="Nordberg H.P."/>
            <person name="Cantor M.N."/>
            <person name="Hua S.X."/>
        </authorList>
    </citation>
    <scope>NUCLEOTIDE SEQUENCE [LARGE SCALE GENOMIC DNA]</scope>
    <source>
        <strain evidence="1 2">LaAM-08-1</strain>
    </source>
</reference>
<dbReference type="HOGENOM" id="CLU_2812770_0_0_1"/>
<dbReference type="Proteomes" id="UP000054477">
    <property type="component" value="Unassembled WGS sequence"/>
</dbReference>
<sequence>MFDFKKVGLDREIGFKMDSSCHRFLTKPYRRPEFPHMVRCRPVFEGFRRLGPPARQMMRGFAVITMK</sequence>
<dbReference type="EMBL" id="KN838740">
    <property type="protein sequence ID" value="KIJ95880.1"/>
    <property type="molecule type" value="Genomic_DNA"/>
</dbReference>
<proteinExistence type="predicted"/>
<organism evidence="1 2">
    <name type="scientific">Laccaria amethystina LaAM-08-1</name>
    <dbReference type="NCBI Taxonomy" id="1095629"/>
    <lineage>
        <taxon>Eukaryota</taxon>
        <taxon>Fungi</taxon>
        <taxon>Dikarya</taxon>
        <taxon>Basidiomycota</taxon>
        <taxon>Agaricomycotina</taxon>
        <taxon>Agaricomycetes</taxon>
        <taxon>Agaricomycetidae</taxon>
        <taxon>Agaricales</taxon>
        <taxon>Agaricineae</taxon>
        <taxon>Hydnangiaceae</taxon>
        <taxon>Laccaria</taxon>
    </lineage>
</organism>
<evidence type="ECO:0000313" key="1">
    <source>
        <dbReference type="EMBL" id="KIJ95880.1"/>
    </source>
</evidence>
<keyword evidence="2" id="KW-1185">Reference proteome</keyword>
<protein>
    <submittedName>
        <fullName evidence="1">Uncharacterized protein</fullName>
    </submittedName>
</protein>
<gene>
    <name evidence="1" type="ORF">K443DRAFT_313725</name>
</gene>
<accession>A0A0C9WUH0</accession>